<keyword evidence="1" id="KW-1133">Transmembrane helix</keyword>
<comment type="caution">
    <text evidence="2">The sequence shown here is derived from an EMBL/GenBank/DDBJ whole genome shotgun (WGS) entry which is preliminary data.</text>
</comment>
<feature type="transmembrane region" description="Helical" evidence="1">
    <location>
        <begin position="74"/>
        <end position="92"/>
    </location>
</feature>
<proteinExistence type="predicted"/>
<keyword evidence="3" id="KW-1185">Reference proteome</keyword>
<sequence length="120" mass="12932">MSDWVYSNAVPWWPYVFILLGGWLPTDMWRYLGVVSANRIDETSEAASLARTIATSLVAAVIAQLVFFPSGALAEIPTAIRVISLAAGFAAFQLSRRRILLGILAAELVIGGWALLVALA</sequence>
<dbReference type="EMBL" id="SOZD01000002">
    <property type="protein sequence ID" value="TFF25251.1"/>
    <property type="molecule type" value="Genomic_DNA"/>
</dbReference>
<evidence type="ECO:0000313" key="3">
    <source>
        <dbReference type="Proteomes" id="UP000298179"/>
    </source>
</evidence>
<keyword evidence="1" id="KW-0812">Transmembrane</keyword>
<dbReference type="OrthoDB" id="7855510at2"/>
<evidence type="ECO:0000256" key="1">
    <source>
        <dbReference type="SAM" id="Phobius"/>
    </source>
</evidence>
<dbReference type="AlphaFoldDB" id="A0A4Y8RPK9"/>
<organism evidence="2 3">
    <name type="scientific">Jiella endophytica</name>
    <dbReference type="NCBI Taxonomy" id="2558362"/>
    <lineage>
        <taxon>Bacteria</taxon>
        <taxon>Pseudomonadati</taxon>
        <taxon>Pseudomonadota</taxon>
        <taxon>Alphaproteobacteria</taxon>
        <taxon>Hyphomicrobiales</taxon>
        <taxon>Aurantimonadaceae</taxon>
        <taxon>Jiella</taxon>
    </lineage>
</organism>
<feature type="transmembrane region" description="Helical" evidence="1">
    <location>
        <begin position="12"/>
        <end position="29"/>
    </location>
</feature>
<gene>
    <name evidence="2" type="ORF">E3C22_07695</name>
</gene>
<evidence type="ECO:0000313" key="2">
    <source>
        <dbReference type="EMBL" id="TFF25251.1"/>
    </source>
</evidence>
<protein>
    <submittedName>
        <fullName evidence="2">AzlD domain-containing protein</fullName>
    </submittedName>
</protein>
<dbReference type="Proteomes" id="UP000298179">
    <property type="component" value="Unassembled WGS sequence"/>
</dbReference>
<dbReference type="InterPro" id="IPR008407">
    <property type="entry name" value="Brnchd-chn_aa_trnsp_AzlD"/>
</dbReference>
<keyword evidence="1" id="KW-0472">Membrane</keyword>
<reference evidence="2 3" key="1">
    <citation type="submission" date="2019-03" db="EMBL/GenBank/DDBJ databases">
        <title>Jiella endophytica sp. nov., a novel endophytic bacterium isolated from root of Ficus microcarpa Linn. f.</title>
        <authorList>
            <person name="Tuo L."/>
        </authorList>
    </citation>
    <scope>NUCLEOTIDE SEQUENCE [LARGE SCALE GENOMIC DNA]</scope>
    <source>
        <strain evidence="2 3">CBS5Q-3</strain>
    </source>
</reference>
<feature type="transmembrane region" description="Helical" evidence="1">
    <location>
        <begin position="99"/>
        <end position="119"/>
    </location>
</feature>
<dbReference type="RefSeq" id="WP_134761419.1">
    <property type="nucleotide sequence ID" value="NZ_SOZD01000002.1"/>
</dbReference>
<dbReference type="Pfam" id="PF05437">
    <property type="entry name" value="AzlD"/>
    <property type="match status" value="1"/>
</dbReference>
<accession>A0A4Y8RPK9</accession>
<name>A0A4Y8RPK9_9HYPH</name>
<feature type="transmembrane region" description="Helical" evidence="1">
    <location>
        <begin position="49"/>
        <end position="68"/>
    </location>
</feature>